<dbReference type="EMBL" id="JBHLSW010000003">
    <property type="protein sequence ID" value="MFC0633219.1"/>
    <property type="molecule type" value="Genomic_DNA"/>
</dbReference>
<protein>
    <submittedName>
        <fullName evidence="2">Uncharacterized protein</fullName>
    </submittedName>
</protein>
<evidence type="ECO:0000313" key="2">
    <source>
        <dbReference type="EMBL" id="MFC0633219.1"/>
    </source>
</evidence>
<dbReference type="Proteomes" id="UP001589906">
    <property type="component" value="Unassembled WGS sequence"/>
</dbReference>
<evidence type="ECO:0000256" key="1">
    <source>
        <dbReference type="SAM" id="Phobius"/>
    </source>
</evidence>
<keyword evidence="1" id="KW-0812">Transmembrane</keyword>
<keyword evidence="3" id="KW-1185">Reference proteome</keyword>
<sequence>MGVPGGMETSNLAPNLGHNRPYGVSGATVRLNRAADAFDAVAWRAPSFPRAPSLPANDVEADALNLPTWAIVTGGGVIAALLGALMGSALSL</sequence>
<keyword evidence="1" id="KW-1133">Transmembrane helix</keyword>
<feature type="transmembrane region" description="Helical" evidence="1">
    <location>
        <begin position="69"/>
        <end position="90"/>
    </location>
</feature>
<reference evidence="2 3" key="1">
    <citation type="submission" date="2024-09" db="EMBL/GenBank/DDBJ databases">
        <authorList>
            <person name="Sun Q."/>
            <person name="Mori K."/>
        </authorList>
    </citation>
    <scope>NUCLEOTIDE SEQUENCE [LARGE SCALE GENOMIC DNA]</scope>
    <source>
        <strain evidence="2 3">NCAIM B.02621</strain>
    </source>
</reference>
<organism evidence="2 3">
    <name type="scientific">Brevundimonas balnearis</name>
    <dbReference type="NCBI Taxonomy" id="1572858"/>
    <lineage>
        <taxon>Bacteria</taxon>
        <taxon>Pseudomonadati</taxon>
        <taxon>Pseudomonadota</taxon>
        <taxon>Alphaproteobacteria</taxon>
        <taxon>Caulobacterales</taxon>
        <taxon>Caulobacteraceae</taxon>
        <taxon>Brevundimonas</taxon>
    </lineage>
</organism>
<name>A0ABV6R0R8_9CAUL</name>
<proteinExistence type="predicted"/>
<keyword evidence="1" id="KW-0472">Membrane</keyword>
<evidence type="ECO:0000313" key="3">
    <source>
        <dbReference type="Proteomes" id="UP001589906"/>
    </source>
</evidence>
<comment type="caution">
    <text evidence="2">The sequence shown here is derived from an EMBL/GenBank/DDBJ whole genome shotgun (WGS) entry which is preliminary data.</text>
</comment>
<gene>
    <name evidence="2" type="ORF">ACFFGE_04915</name>
</gene>
<accession>A0ABV6R0R8</accession>
<dbReference type="RefSeq" id="WP_376834865.1">
    <property type="nucleotide sequence ID" value="NZ_JBHLSW010000003.1"/>
</dbReference>